<keyword evidence="1" id="KW-0812">Transmembrane</keyword>
<sequence>MKKNFFERFSDHPMCFTWTIILVTISACFYFLETWQLFINTILMLVMVFIIQKTQNKYPKEIQIKLTNFFISSKRATNSLDNIKNLTSKKFKLHKFYERISMIS</sequence>
<dbReference type="PROSITE" id="PS51257">
    <property type="entry name" value="PROKAR_LIPOPROTEIN"/>
    <property type="match status" value="1"/>
</dbReference>
<feature type="transmembrane region" description="Helical" evidence="1">
    <location>
        <begin position="12"/>
        <end position="32"/>
    </location>
</feature>
<dbReference type="Pfam" id="PF04120">
    <property type="entry name" value="Iron_permease"/>
    <property type="match status" value="1"/>
</dbReference>
<protein>
    <submittedName>
        <fullName evidence="2">Predicted small integral membrane protein</fullName>
    </submittedName>
</protein>
<gene>
    <name evidence="2" type="ORF">NCTC13532_00704</name>
</gene>
<reference evidence="2 3" key="1">
    <citation type="submission" date="2018-06" db="EMBL/GenBank/DDBJ databases">
        <authorList>
            <consortium name="Pathogen Informatics"/>
            <person name="Doyle S."/>
        </authorList>
    </citation>
    <scope>NUCLEOTIDE SEQUENCE [LARGE SCALE GENOMIC DNA]</scope>
    <source>
        <strain evidence="2 3">NCTC13532</strain>
    </source>
</reference>
<dbReference type="Proteomes" id="UP000254282">
    <property type="component" value="Unassembled WGS sequence"/>
</dbReference>
<evidence type="ECO:0000256" key="1">
    <source>
        <dbReference type="SAM" id="Phobius"/>
    </source>
</evidence>
<organism evidence="2 3">
    <name type="scientific">Chryseobacterium indoltheticum</name>
    <dbReference type="NCBI Taxonomy" id="254"/>
    <lineage>
        <taxon>Bacteria</taxon>
        <taxon>Pseudomonadati</taxon>
        <taxon>Bacteroidota</taxon>
        <taxon>Flavobacteriia</taxon>
        <taxon>Flavobacteriales</taxon>
        <taxon>Weeksellaceae</taxon>
        <taxon>Chryseobacterium group</taxon>
        <taxon>Chryseobacterium</taxon>
    </lineage>
</organism>
<evidence type="ECO:0000313" key="3">
    <source>
        <dbReference type="Proteomes" id="UP000254282"/>
    </source>
</evidence>
<dbReference type="AlphaFoldDB" id="A0A381FCE8"/>
<accession>A0A381FCE8</accession>
<keyword evidence="1" id="KW-1133">Transmembrane helix</keyword>
<name>A0A381FCE8_9FLAO</name>
<dbReference type="EMBL" id="UFVR01000004">
    <property type="protein sequence ID" value="SUX44230.1"/>
    <property type="molecule type" value="Genomic_DNA"/>
</dbReference>
<dbReference type="GO" id="GO:0055085">
    <property type="term" value="P:transmembrane transport"/>
    <property type="evidence" value="ECO:0007669"/>
    <property type="project" value="InterPro"/>
</dbReference>
<dbReference type="InterPro" id="IPR007251">
    <property type="entry name" value="Iron_permease_Fet4"/>
</dbReference>
<evidence type="ECO:0000313" key="2">
    <source>
        <dbReference type="EMBL" id="SUX44230.1"/>
    </source>
</evidence>
<proteinExistence type="predicted"/>
<keyword evidence="1" id="KW-0472">Membrane</keyword>